<feature type="transmembrane region" description="Helical" evidence="10">
    <location>
        <begin position="6"/>
        <end position="28"/>
    </location>
</feature>
<dbReference type="AlphaFoldDB" id="D3BIE1"/>
<proteinExistence type="predicted"/>
<dbReference type="Proteomes" id="UP000001396">
    <property type="component" value="Unassembled WGS sequence"/>
</dbReference>
<evidence type="ECO:0000256" key="10">
    <source>
        <dbReference type="SAM" id="Phobius"/>
    </source>
</evidence>
<comment type="caution">
    <text evidence="12">The sequence shown here is derived from an EMBL/GenBank/DDBJ whole genome shotgun (WGS) entry which is preliminary data.</text>
</comment>
<organism evidence="12 13">
    <name type="scientific">Heterostelium pallidum (strain ATCC 26659 / Pp 5 / PN500)</name>
    <name type="common">Cellular slime mold</name>
    <name type="synonym">Polysphondylium pallidum</name>
    <dbReference type="NCBI Taxonomy" id="670386"/>
    <lineage>
        <taxon>Eukaryota</taxon>
        <taxon>Amoebozoa</taxon>
        <taxon>Evosea</taxon>
        <taxon>Eumycetozoa</taxon>
        <taxon>Dictyostelia</taxon>
        <taxon>Acytosteliales</taxon>
        <taxon>Acytosteliaceae</taxon>
        <taxon>Heterostelium</taxon>
    </lineage>
</organism>
<dbReference type="Pfam" id="PF10296">
    <property type="entry name" value="MMM1"/>
    <property type="match status" value="1"/>
</dbReference>
<evidence type="ECO:0000256" key="1">
    <source>
        <dbReference type="ARBA" id="ARBA00004586"/>
    </source>
</evidence>
<keyword evidence="7" id="KW-0446">Lipid-binding</keyword>
<dbReference type="GeneID" id="31363990"/>
<name>D3BIE1_HETP5</name>
<keyword evidence="5 10" id="KW-1133">Transmembrane helix</keyword>
<dbReference type="STRING" id="670386.D3BIE1"/>
<feature type="compositionally biased region" description="Low complexity" evidence="9">
    <location>
        <begin position="386"/>
        <end position="400"/>
    </location>
</feature>
<feature type="compositionally biased region" description="Basic residues" evidence="9">
    <location>
        <begin position="40"/>
        <end position="54"/>
    </location>
</feature>
<dbReference type="GO" id="GO:0005789">
    <property type="term" value="C:endoplasmic reticulum membrane"/>
    <property type="evidence" value="ECO:0007669"/>
    <property type="project" value="UniProtKB-SubCell"/>
</dbReference>
<evidence type="ECO:0000256" key="4">
    <source>
        <dbReference type="ARBA" id="ARBA00022824"/>
    </source>
</evidence>
<evidence type="ECO:0000256" key="2">
    <source>
        <dbReference type="ARBA" id="ARBA00022448"/>
    </source>
</evidence>
<keyword evidence="8 10" id="KW-0472">Membrane</keyword>
<evidence type="ECO:0000256" key="3">
    <source>
        <dbReference type="ARBA" id="ARBA00022692"/>
    </source>
</evidence>
<evidence type="ECO:0000256" key="9">
    <source>
        <dbReference type="SAM" id="MobiDB-lite"/>
    </source>
</evidence>
<dbReference type="RefSeq" id="XP_020431164.1">
    <property type="nucleotide sequence ID" value="XM_020579325.1"/>
</dbReference>
<evidence type="ECO:0000313" key="12">
    <source>
        <dbReference type="EMBL" id="EFA79041.1"/>
    </source>
</evidence>
<dbReference type="InterPro" id="IPR019411">
    <property type="entry name" value="MMM1_dom"/>
</dbReference>
<gene>
    <name evidence="12" type="ORF">PPL_08511</name>
</gene>
<evidence type="ECO:0000256" key="8">
    <source>
        <dbReference type="ARBA" id="ARBA00023136"/>
    </source>
</evidence>
<dbReference type="OMA" id="LRMITKM"/>
<dbReference type="InParanoid" id="D3BIE1"/>
<evidence type="ECO:0000256" key="6">
    <source>
        <dbReference type="ARBA" id="ARBA00023055"/>
    </source>
</evidence>
<keyword evidence="6" id="KW-0445">Lipid transport</keyword>
<feature type="region of interest" description="Disordered" evidence="9">
    <location>
        <begin position="35"/>
        <end position="63"/>
    </location>
</feature>
<evidence type="ECO:0000313" key="13">
    <source>
        <dbReference type="Proteomes" id="UP000001396"/>
    </source>
</evidence>
<keyword evidence="4" id="KW-0256">Endoplasmic reticulum</keyword>
<dbReference type="GO" id="GO:0006869">
    <property type="term" value="P:lipid transport"/>
    <property type="evidence" value="ECO:0007669"/>
    <property type="project" value="UniProtKB-KW"/>
</dbReference>
<keyword evidence="3 10" id="KW-0812">Transmembrane</keyword>
<reference evidence="12 13" key="1">
    <citation type="journal article" date="2011" name="Genome Res.">
        <title>Phylogeny-wide analysis of social amoeba genomes highlights ancient origins for complex intercellular communication.</title>
        <authorList>
            <person name="Heidel A.J."/>
            <person name="Lawal H.M."/>
            <person name="Felder M."/>
            <person name="Schilde C."/>
            <person name="Helps N.R."/>
            <person name="Tunggal B."/>
            <person name="Rivero F."/>
            <person name="John U."/>
            <person name="Schleicher M."/>
            <person name="Eichinger L."/>
            <person name="Platzer M."/>
            <person name="Noegel A.A."/>
            <person name="Schaap P."/>
            <person name="Gloeckner G."/>
        </authorList>
    </citation>
    <scope>NUCLEOTIDE SEQUENCE [LARGE SCALE GENOMIC DNA]</scope>
    <source>
        <strain evidence="13">ATCC 26659 / Pp 5 / PN500</strain>
    </source>
</reference>
<dbReference type="GO" id="GO:0008289">
    <property type="term" value="F:lipid binding"/>
    <property type="evidence" value="ECO:0007669"/>
    <property type="project" value="UniProtKB-KW"/>
</dbReference>
<dbReference type="PANTHER" id="PTHR13466">
    <property type="entry name" value="TEX2 PROTEIN-RELATED"/>
    <property type="match status" value="1"/>
</dbReference>
<accession>D3BIE1</accession>
<evidence type="ECO:0000259" key="11">
    <source>
        <dbReference type="PROSITE" id="PS51847"/>
    </source>
</evidence>
<keyword evidence="13" id="KW-1185">Reference proteome</keyword>
<feature type="region of interest" description="Disordered" evidence="9">
    <location>
        <begin position="296"/>
        <end position="400"/>
    </location>
</feature>
<dbReference type="EMBL" id="ADBJ01000037">
    <property type="protein sequence ID" value="EFA79041.1"/>
    <property type="molecule type" value="Genomic_DNA"/>
</dbReference>
<feature type="domain" description="SMP-LTD" evidence="11">
    <location>
        <begin position="90"/>
        <end position="283"/>
    </location>
</feature>
<sequence>MYNILVGFLLGIIFSSVSILYLFFRLLAKKVDPLKENSKRQQHHHHNQNNKHNNHNNSNSTKKKSILFSSGSASSEPFDFAISKDTPPTSIETCKWINFITKRLLQEINHSQQFSQSLYHVLNSLASDDDSKPDFIGNLSFSDINIGSTTPEIGTIKLISPVNASVNVFEFDIIYSGDASVTASTELWLNWPQKHMACLPVKTKISLKQLTGNFVLYIPNHTNPMCTLYLKESPSLTMRMITKMGYETVLKEPGKLGQFLQNFIVKQLNQRLVSPNKIQFPLFSMLHPPVVNASLYPTSSSNNNHNNNNNSNSNNNSTSASSISTGGSMVKSTSSPTLSSISSKSSKHSSSGNNSNGSTSQNKQIKQRRQQQQQQSSQQLSPLVGTTPPNTSPTLTSQQQ</sequence>
<comment type="subcellular location">
    <subcellularLocation>
        <location evidence="1">Endoplasmic reticulum membrane</location>
    </subcellularLocation>
</comment>
<dbReference type="PANTHER" id="PTHR13466:SF7">
    <property type="entry name" value="SMP-LTD DOMAIN-CONTAINING PROTEIN"/>
    <property type="match status" value="1"/>
</dbReference>
<dbReference type="PROSITE" id="PS51847">
    <property type="entry name" value="SMP"/>
    <property type="match status" value="1"/>
</dbReference>
<evidence type="ECO:0000256" key="5">
    <source>
        <dbReference type="ARBA" id="ARBA00022989"/>
    </source>
</evidence>
<feature type="compositionally biased region" description="Low complexity" evidence="9">
    <location>
        <begin position="299"/>
        <end position="379"/>
    </location>
</feature>
<keyword evidence="2" id="KW-0813">Transport</keyword>
<dbReference type="InterPro" id="IPR031468">
    <property type="entry name" value="SMP_LBD"/>
</dbReference>
<dbReference type="FunCoup" id="D3BIE1">
    <property type="interactions" value="14"/>
</dbReference>
<evidence type="ECO:0000256" key="7">
    <source>
        <dbReference type="ARBA" id="ARBA00023121"/>
    </source>
</evidence>
<protein>
    <recommendedName>
        <fullName evidence="11">SMP-LTD domain-containing protein</fullName>
    </recommendedName>
</protein>